<evidence type="ECO:0000313" key="1">
    <source>
        <dbReference type="EMBL" id="KAK2761945.1"/>
    </source>
</evidence>
<keyword evidence="2" id="KW-1185">Reference proteome</keyword>
<proteinExistence type="predicted"/>
<gene>
    <name evidence="1" type="ORF">CKAH01_05175</name>
</gene>
<dbReference type="EMBL" id="VYYT01000157">
    <property type="protein sequence ID" value="KAK2761945.1"/>
    <property type="molecule type" value="Genomic_DNA"/>
</dbReference>
<sequence length="67" mass="7338">MRVRASIPAGYLMRLHRDRRDPIVLCDVGTPGLSAPLGDDRQVRFAARSLVGAQKQEATDSGMQLCL</sequence>
<reference evidence="1" key="1">
    <citation type="submission" date="2023-02" db="EMBL/GenBank/DDBJ databases">
        <title>Colletotrichum kahawae CIFC_Que2 genome sequencing and assembly.</title>
        <authorList>
            <person name="Baroncelli R."/>
        </authorList>
    </citation>
    <scope>NUCLEOTIDE SEQUENCE</scope>
    <source>
        <strain evidence="1">CIFC_Que2</strain>
    </source>
</reference>
<protein>
    <submittedName>
        <fullName evidence="1">Uncharacterized protein</fullName>
    </submittedName>
</protein>
<accession>A0AAD9YDY2</accession>
<name>A0AAD9YDY2_COLKA</name>
<dbReference type="AlphaFoldDB" id="A0AAD9YDY2"/>
<dbReference type="Proteomes" id="UP001281614">
    <property type="component" value="Unassembled WGS sequence"/>
</dbReference>
<organism evidence="1 2">
    <name type="scientific">Colletotrichum kahawae</name>
    <name type="common">Coffee berry disease fungus</name>
    <dbReference type="NCBI Taxonomy" id="34407"/>
    <lineage>
        <taxon>Eukaryota</taxon>
        <taxon>Fungi</taxon>
        <taxon>Dikarya</taxon>
        <taxon>Ascomycota</taxon>
        <taxon>Pezizomycotina</taxon>
        <taxon>Sordariomycetes</taxon>
        <taxon>Hypocreomycetidae</taxon>
        <taxon>Glomerellales</taxon>
        <taxon>Glomerellaceae</taxon>
        <taxon>Colletotrichum</taxon>
        <taxon>Colletotrichum gloeosporioides species complex</taxon>
    </lineage>
</organism>
<comment type="caution">
    <text evidence="1">The sequence shown here is derived from an EMBL/GenBank/DDBJ whole genome shotgun (WGS) entry which is preliminary data.</text>
</comment>
<evidence type="ECO:0000313" key="2">
    <source>
        <dbReference type="Proteomes" id="UP001281614"/>
    </source>
</evidence>